<evidence type="ECO:0000256" key="1">
    <source>
        <dbReference type="ARBA" id="ARBA00007749"/>
    </source>
</evidence>
<organism evidence="6 7">
    <name type="scientific">Pseudomonas boreofloridensis</name>
    <dbReference type="NCBI Taxonomy" id="3064348"/>
    <lineage>
        <taxon>Bacteria</taxon>
        <taxon>Pseudomonadati</taxon>
        <taxon>Pseudomonadota</taxon>
        <taxon>Gammaproteobacteria</taxon>
        <taxon>Pseudomonadales</taxon>
        <taxon>Pseudomonadaceae</taxon>
        <taxon>Pseudomonas</taxon>
    </lineage>
</organism>
<dbReference type="Proteomes" id="UP001577047">
    <property type="component" value="Unassembled WGS sequence"/>
</dbReference>
<sequence length="276" mass="30099">MHVGKLKVVALNDGYLPADMMKILEGGDGKRITELLKEANLDKDAGISVNVYLVDTGDKKILVDTGGGTLTGKTAGHLQESLRVAGYTPEQIDVVLMTHLHADHIGGLLNGEQRAFKNAVVKVNDQELTYWMSDASAALGKEDKPSAFSAVKHYLKPYQDAGRVSTFKWGDNVMPGIEAVDLRGHTPGHTGFKIGAQDDQLLFWGDVIHVEPVQFPEPEVTVIYDTTPSQAVKTRKAALDMAPKAGYWVADAHIDFPGIGKVETHDGNYIWKPIEK</sequence>
<comment type="similarity">
    <text evidence="1">Belongs to the metallo-beta-lactamase superfamily.</text>
</comment>
<evidence type="ECO:0000313" key="7">
    <source>
        <dbReference type="Proteomes" id="UP001577047"/>
    </source>
</evidence>
<keyword evidence="2" id="KW-0479">Metal-binding</keyword>
<dbReference type="SUPFAM" id="SSF56281">
    <property type="entry name" value="Metallo-hydrolase/oxidoreductase"/>
    <property type="match status" value="1"/>
</dbReference>
<gene>
    <name evidence="6" type="ORF">ACE1YR_05870</name>
</gene>
<evidence type="ECO:0000259" key="5">
    <source>
        <dbReference type="SMART" id="SM00849"/>
    </source>
</evidence>
<dbReference type="PANTHER" id="PTHR42978:SF6">
    <property type="entry name" value="QUORUM-QUENCHING LACTONASE YTNP-RELATED"/>
    <property type="match status" value="1"/>
</dbReference>
<reference evidence="6 7" key="1">
    <citation type="submission" date="2024-09" db="EMBL/GenBank/DDBJ databases">
        <authorList>
            <person name="Fullem K."/>
        </authorList>
    </citation>
    <scope>NUCLEOTIDE SEQUENCE [LARGE SCALE GENOMIC DNA]</scope>
    <source>
        <strain evidence="7">K1(2024)</strain>
    </source>
</reference>
<dbReference type="SMART" id="SM00849">
    <property type="entry name" value="Lactamase_B"/>
    <property type="match status" value="1"/>
</dbReference>
<feature type="domain" description="Metallo-beta-lactamase" evidence="5">
    <location>
        <begin position="48"/>
        <end position="253"/>
    </location>
</feature>
<proteinExistence type="inferred from homology"/>
<name>A0ABV4Z5P3_9PSED</name>
<evidence type="ECO:0000256" key="2">
    <source>
        <dbReference type="ARBA" id="ARBA00022723"/>
    </source>
</evidence>
<comment type="caution">
    <text evidence="6">The sequence shown here is derived from an EMBL/GenBank/DDBJ whole genome shotgun (WGS) entry which is preliminary data.</text>
</comment>
<keyword evidence="4" id="KW-0862">Zinc</keyword>
<dbReference type="InterPro" id="IPR001279">
    <property type="entry name" value="Metallo-B-lactamas"/>
</dbReference>
<evidence type="ECO:0000256" key="3">
    <source>
        <dbReference type="ARBA" id="ARBA00022801"/>
    </source>
</evidence>
<dbReference type="PANTHER" id="PTHR42978">
    <property type="entry name" value="QUORUM-QUENCHING LACTONASE YTNP-RELATED-RELATED"/>
    <property type="match status" value="1"/>
</dbReference>
<keyword evidence="3" id="KW-0378">Hydrolase</keyword>
<protein>
    <submittedName>
        <fullName evidence="6">MBL fold metallo-hydrolase</fullName>
    </submittedName>
</protein>
<dbReference type="Pfam" id="PF00753">
    <property type="entry name" value="Lactamase_B"/>
    <property type="match status" value="1"/>
</dbReference>
<dbReference type="EMBL" id="JBHFXX010000004">
    <property type="protein sequence ID" value="MFB3799960.1"/>
    <property type="molecule type" value="Genomic_DNA"/>
</dbReference>
<evidence type="ECO:0000313" key="6">
    <source>
        <dbReference type="EMBL" id="MFB3799960.1"/>
    </source>
</evidence>
<keyword evidence="7" id="KW-1185">Reference proteome</keyword>
<dbReference type="Gene3D" id="3.60.15.10">
    <property type="entry name" value="Ribonuclease Z/Hydroxyacylglutathione hydrolase-like"/>
    <property type="match status" value="1"/>
</dbReference>
<dbReference type="CDD" id="cd07720">
    <property type="entry name" value="OPHC2-like_MBL-fold"/>
    <property type="match status" value="1"/>
</dbReference>
<evidence type="ECO:0000256" key="4">
    <source>
        <dbReference type="ARBA" id="ARBA00022833"/>
    </source>
</evidence>
<dbReference type="InterPro" id="IPR051013">
    <property type="entry name" value="MBL_superfamily_lactonases"/>
</dbReference>
<dbReference type="RefSeq" id="WP_304483797.1">
    <property type="nucleotide sequence ID" value="NZ_JAUQOQ010000005.1"/>
</dbReference>
<dbReference type="InterPro" id="IPR036866">
    <property type="entry name" value="RibonucZ/Hydroxyglut_hydro"/>
</dbReference>
<accession>A0ABV4Z5P3</accession>